<feature type="compositionally biased region" description="Low complexity" evidence="6">
    <location>
        <begin position="258"/>
        <end position="271"/>
    </location>
</feature>
<evidence type="ECO:0000256" key="1">
    <source>
        <dbReference type="ARBA" id="ARBA00004613"/>
    </source>
</evidence>
<evidence type="ECO:0000256" key="4">
    <source>
        <dbReference type="ARBA" id="ARBA00022933"/>
    </source>
</evidence>
<feature type="domain" description="Selenoprotein P N-terminal" evidence="8">
    <location>
        <begin position="160"/>
        <end position="247"/>
    </location>
</feature>
<keyword evidence="5" id="KW-0325">Glycoprotein</keyword>
<dbReference type="InterPro" id="IPR037941">
    <property type="entry name" value="SeP"/>
</dbReference>
<dbReference type="EMBL" id="CAXAJV020001293">
    <property type="protein sequence ID" value="CAL7944615.1"/>
    <property type="molecule type" value="Genomic_DNA"/>
</dbReference>
<evidence type="ECO:0000313" key="10">
    <source>
        <dbReference type="Proteomes" id="UP001642520"/>
    </source>
</evidence>
<dbReference type="Proteomes" id="UP001642520">
    <property type="component" value="Unassembled WGS sequence"/>
</dbReference>
<organism evidence="9 10">
    <name type="scientific">Xylocopa violacea</name>
    <name type="common">Violet carpenter bee</name>
    <name type="synonym">Apis violacea</name>
    <dbReference type="NCBI Taxonomy" id="135666"/>
    <lineage>
        <taxon>Eukaryota</taxon>
        <taxon>Metazoa</taxon>
        <taxon>Ecdysozoa</taxon>
        <taxon>Arthropoda</taxon>
        <taxon>Hexapoda</taxon>
        <taxon>Insecta</taxon>
        <taxon>Pterygota</taxon>
        <taxon>Neoptera</taxon>
        <taxon>Endopterygota</taxon>
        <taxon>Hymenoptera</taxon>
        <taxon>Apocrita</taxon>
        <taxon>Aculeata</taxon>
        <taxon>Apoidea</taxon>
        <taxon>Anthophila</taxon>
        <taxon>Apidae</taxon>
        <taxon>Xylocopa</taxon>
        <taxon>Xylocopa</taxon>
    </lineage>
</organism>
<accession>A0ABP1NU95</accession>
<evidence type="ECO:0000256" key="5">
    <source>
        <dbReference type="ARBA" id="ARBA00023180"/>
    </source>
</evidence>
<keyword evidence="2" id="KW-0964">Secreted</keyword>
<dbReference type="InterPro" id="IPR007671">
    <property type="entry name" value="Selenoprotein-P_N"/>
</dbReference>
<evidence type="ECO:0000256" key="3">
    <source>
        <dbReference type="ARBA" id="ARBA00022729"/>
    </source>
</evidence>
<feature type="region of interest" description="Disordered" evidence="6">
    <location>
        <begin position="254"/>
        <end position="282"/>
    </location>
</feature>
<comment type="caution">
    <text evidence="9">The sequence shown here is derived from an EMBL/GenBank/DDBJ whole genome shotgun (WGS) entry which is preliminary data.</text>
</comment>
<protein>
    <recommendedName>
        <fullName evidence="8">Selenoprotein P N-terminal domain-containing protein</fullName>
    </recommendedName>
</protein>
<evidence type="ECO:0000259" key="8">
    <source>
        <dbReference type="Pfam" id="PF04592"/>
    </source>
</evidence>
<gene>
    <name evidence="9" type="ORF">XYLVIOL_LOCUS6750</name>
</gene>
<reference evidence="9 10" key="1">
    <citation type="submission" date="2024-08" db="EMBL/GenBank/DDBJ databases">
        <authorList>
            <person name="Will J Nash"/>
            <person name="Angela Man"/>
            <person name="Seanna McTaggart"/>
            <person name="Kendall Baker"/>
            <person name="Tom Barker"/>
            <person name="Leah Catchpole"/>
            <person name="Alex Durrant"/>
            <person name="Karim Gharbi"/>
            <person name="Naomi Irish"/>
            <person name="Gemy Kaithakottil"/>
            <person name="Debby Ku"/>
            <person name="Aaliyah Providence"/>
            <person name="Felix Shaw"/>
            <person name="David Swarbreck"/>
            <person name="Chris Watkins"/>
            <person name="Ann M. McCartney"/>
            <person name="Giulio Formenti"/>
            <person name="Alice Mouton"/>
            <person name="Noel Vella"/>
            <person name="Bjorn M von Reumont"/>
            <person name="Adriana Vella"/>
            <person name="Wilfried Haerty"/>
        </authorList>
    </citation>
    <scope>NUCLEOTIDE SEQUENCE [LARGE SCALE GENOMIC DNA]</scope>
</reference>
<dbReference type="PANTHER" id="PTHR10105">
    <property type="entry name" value="SELENOPROTEIN P"/>
    <property type="match status" value="1"/>
</dbReference>
<evidence type="ECO:0000313" key="9">
    <source>
        <dbReference type="EMBL" id="CAL7944615.1"/>
    </source>
</evidence>
<feature type="region of interest" description="Disordered" evidence="6">
    <location>
        <begin position="551"/>
        <end position="576"/>
    </location>
</feature>
<feature type="chain" id="PRO_5046688118" description="Selenoprotein P N-terminal domain-containing protein" evidence="7">
    <location>
        <begin position="22"/>
        <end position="600"/>
    </location>
</feature>
<name>A0ABP1NU95_XYLVO</name>
<feature type="compositionally biased region" description="Basic and acidic residues" evidence="6">
    <location>
        <begin position="394"/>
        <end position="415"/>
    </location>
</feature>
<feature type="region of interest" description="Disordered" evidence="6">
    <location>
        <begin position="391"/>
        <end position="415"/>
    </location>
</feature>
<keyword evidence="3 7" id="KW-0732">Signal</keyword>
<evidence type="ECO:0000256" key="2">
    <source>
        <dbReference type="ARBA" id="ARBA00022525"/>
    </source>
</evidence>
<evidence type="ECO:0000256" key="6">
    <source>
        <dbReference type="SAM" id="MobiDB-lite"/>
    </source>
</evidence>
<feature type="compositionally biased region" description="Basic and acidic residues" evidence="6">
    <location>
        <begin position="272"/>
        <end position="282"/>
    </location>
</feature>
<keyword evidence="10" id="KW-1185">Reference proteome</keyword>
<comment type="subcellular location">
    <subcellularLocation>
        <location evidence="1">Secreted</location>
    </subcellularLocation>
</comment>
<sequence>MSISIVIMIIATMMMMVIVESYDAYEKDGVPHLLGASRYFRAMKERRVNRGYVEQCRATNLRKEQLGHVNVFAFLDPSWYYSYRQVIMLELLKKRLEKSGFSNILFFVVMPPLNFPEDSLENDAEIIAWKEISNSIPEYFLSVDDTLFNSFAKQKNGVTFLQDTNELGIWESFHAAKDEIVIIDRCGKLTYQLIVPWSILYFPYAKAAILSTYKEDPCGSCDDTPSTVDNPFYYEEYLLKNVNSDEMKMNKNLDTHTESTSTASEAVTASSEESKEIVKNDKNQSTIVPLDLNKKKMHDITTEASTVQEITTESIQKDDNVKENTTFIDKDIKITSEVPMEQEVQISNTTSDFVTSNVSTEAQDCVPSSKQINGNNYDSFLVVNNSSTNLTTNEKYHHNKSDVNTEETKKEEEVNRDIEHKELQIEKNEAIPLRIILYAPHLHEENGTLNKYTHLVLRTGNPDYHDHFHSQSTTSDQKSVVLKESDPMILNDKKLTEYVDSINESPGLYGETADYWQSADTFELNADNENTEFPDYDYATAEITESNINDALDSESNRPSDIDTIDSDTNNKNTDKTDDVMRQRLNEHYNRLLTWIYCSL</sequence>
<dbReference type="PANTHER" id="PTHR10105:SF2">
    <property type="entry name" value="AGAP003297-PA"/>
    <property type="match status" value="1"/>
</dbReference>
<keyword evidence="4" id="KW-0712">Selenocysteine</keyword>
<proteinExistence type="predicted"/>
<dbReference type="Pfam" id="PF04592">
    <property type="entry name" value="SelP_N"/>
    <property type="match status" value="1"/>
</dbReference>
<evidence type="ECO:0000256" key="7">
    <source>
        <dbReference type="SAM" id="SignalP"/>
    </source>
</evidence>
<feature type="signal peptide" evidence="7">
    <location>
        <begin position="1"/>
        <end position="21"/>
    </location>
</feature>